<evidence type="ECO:0000256" key="4">
    <source>
        <dbReference type="ARBA" id="ARBA00023136"/>
    </source>
</evidence>
<dbReference type="GO" id="GO:0009279">
    <property type="term" value="C:cell outer membrane"/>
    <property type="evidence" value="ECO:0007669"/>
    <property type="project" value="UniProtKB-SubCell"/>
</dbReference>
<keyword evidence="3 6" id="KW-0732">Signal</keyword>
<dbReference type="Gene3D" id="1.25.40.900">
    <property type="match status" value="1"/>
</dbReference>
<evidence type="ECO:0000313" key="10">
    <source>
        <dbReference type="Proteomes" id="UP000198858"/>
    </source>
</evidence>
<dbReference type="InterPro" id="IPR012944">
    <property type="entry name" value="SusD_RagB_dom"/>
</dbReference>
<proteinExistence type="inferred from homology"/>
<dbReference type="Pfam" id="PF14322">
    <property type="entry name" value="SusD-like_3"/>
    <property type="match status" value="1"/>
</dbReference>
<dbReference type="PROSITE" id="PS51257">
    <property type="entry name" value="PROKAR_LIPOPROTEIN"/>
    <property type="match status" value="1"/>
</dbReference>
<protein>
    <submittedName>
        <fullName evidence="9">Starch-binding associating with outer membrane</fullName>
    </submittedName>
</protein>
<evidence type="ECO:0000259" key="7">
    <source>
        <dbReference type="Pfam" id="PF07980"/>
    </source>
</evidence>
<keyword evidence="4" id="KW-0472">Membrane</keyword>
<evidence type="ECO:0000256" key="5">
    <source>
        <dbReference type="ARBA" id="ARBA00023237"/>
    </source>
</evidence>
<dbReference type="Pfam" id="PF07980">
    <property type="entry name" value="SusD_RagB"/>
    <property type="match status" value="1"/>
</dbReference>
<evidence type="ECO:0000259" key="8">
    <source>
        <dbReference type="Pfam" id="PF14322"/>
    </source>
</evidence>
<dbReference type="RefSeq" id="WP_089663988.1">
    <property type="nucleotide sequence ID" value="NZ_LT629745.1"/>
</dbReference>
<reference evidence="9 10" key="1">
    <citation type="submission" date="2016-10" db="EMBL/GenBank/DDBJ databases">
        <authorList>
            <person name="Varghese N."/>
            <person name="Submissions S."/>
        </authorList>
    </citation>
    <scope>NUCLEOTIDE SEQUENCE [LARGE SCALE GENOMIC DNA]</scope>
    <source>
        <strain evidence="9 10">Mar_2010_102</strain>
    </source>
</reference>
<dbReference type="STRING" id="1250231.SAMN04488552_1887"/>
<sequence length="487" mass="53421">MKNRLNYILVLFLSLSLFSCDDEINDLQPFVNGNPDTFFNSVATFQNGVDGIYSQLFNYYASSDSGLQGLPDILSDNVVLSQTGRRSNEVYYDYRYNPNTGGAIALYWSEAYEAVNAANLVIGQIDNLADGADKDNILGQALAARAYAHFDLARIYAKIPTQSSDAGSSLGIVYLKVEDGDTGDPFAQPARETVSSNYTEIIGDLERAAEIIGENNGEGRLDRDAVYGILSRVYLYNGDYQKAVDAADEVGTSLATASELPSVYTDATNAGIVWELSVNTSSESTFSNVGVLYSQSNSSSTISEYAIEFEFWNSIIDADTSDLRANVIQFEGTNAGNDYNAVKKFLGETGQVNGLVDIKVLRAAEVILNKAEALYELDMEEDALTTLDMLRDMRYKADSYDGEESGEELLEAILYERRVELAFEGHRWFTLKRRGLPVERSNNGDIIDGSGTPAEVTTLPAGDPRFQFPIPVAEINANPNLEQNPGY</sequence>
<feature type="domain" description="RagB/SusD" evidence="7">
    <location>
        <begin position="350"/>
        <end position="487"/>
    </location>
</feature>
<feature type="signal peptide" evidence="6">
    <location>
        <begin position="1"/>
        <end position="19"/>
    </location>
</feature>
<dbReference type="InterPro" id="IPR033985">
    <property type="entry name" value="SusD-like_N"/>
</dbReference>
<feature type="domain" description="SusD-like N-terminal" evidence="8">
    <location>
        <begin position="40"/>
        <end position="235"/>
    </location>
</feature>
<keyword evidence="5" id="KW-0998">Cell outer membrane</keyword>
<feature type="chain" id="PRO_5009255914" evidence="6">
    <location>
        <begin position="20"/>
        <end position="487"/>
    </location>
</feature>
<accession>A0A1H1NWK3</accession>
<dbReference type="AlphaFoldDB" id="A0A1H1NWK3"/>
<dbReference type="Gene3D" id="1.25.40.390">
    <property type="match status" value="1"/>
</dbReference>
<dbReference type="Proteomes" id="UP000198858">
    <property type="component" value="Chromosome I"/>
</dbReference>
<comment type="subcellular location">
    <subcellularLocation>
        <location evidence="1">Cell outer membrane</location>
    </subcellularLocation>
</comment>
<gene>
    <name evidence="9" type="ORF">SAMN04488552_1887</name>
</gene>
<dbReference type="InterPro" id="IPR011990">
    <property type="entry name" value="TPR-like_helical_dom_sf"/>
</dbReference>
<dbReference type="Gene3D" id="2.20.20.130">
    <property type="match status" value="1"/>
</dbReference>
<name>A0A1H1NWK3_9FLAO</name>
<keyword evidence="10" id="KW-1185">Reference proteome</keyword>
<dbReference type="EMBL" id="LT629745">
    <property type="protein sequence ID" value="SDS03358.1"/>
    <property type="molecule type" value="Genomic_DNA"/>
</dbReference>
<evidence type="ECO:0000256" key="6">
    <source>
        <dbReference type="SAM" id="SignalP"/>
    </source>
</evidence>
<evidence type="ECO:0000313" key="9">
    <source>
        <dbReference type="EMBL" id="SDS03358.1"/>
    </source>
</evidence>
<evidence type="ECO:0000256" key="3">
    <source>
        <dbReference type="ARBA" id="ARBA00022729"/>
    </source>
</evidence>
<dbReference type="SUPFAM" id="SSF48452">
    <property type="entry name" value="TPR-like"/>
    <property type="match status" value="1"/>
</dbReference>
<evidence type="ECO:0000256" key="1">
    <source>
        <dbReference type="ARBA" id="ARBA00004442"/>
    </source>
</evidence>
<comment type="similarity">
    <text evidence="2">Belongs to the SusD family.</text>
</comment>
<evidence type="ECO:0000256" key="2">
    <source>
        <dbReference type="ARBA" id="ARBA00006275"/>
    </source>
</evidence>
<organism evidence="9 10">
    <name type="scientific">Christiangramia echinicola</name>
    <dbReference type="NCBI Taxonomy" id="279359"/>
    <lineage>
        <taxon>Bacteria</taxon>
        <taxon>Pseudomonadati</taxon>
        <taxon>Bacteroidota</taxon>
        <taxon>Flavobacteriia</taxon>
        <taxon>Flavobacteriales</taxon>
        <taxon>Flavobacteriaceae</taxon>
        <taxon>Christiangramia</taxon>
    </lineage>
</organism>